<dbReference type="Proteomes" id="UP001260980">
    <property type="component" value="Unassembled WGS sequence"/>
</dbReference>
<evidence type="ECO:0000313" key="2">
    <source>
        <dbReference type="Proteomes" id="UP001260980"/>
    </source>
</evidence>
<protein>
    <submittedName>
        <fullName evidence="1">Uncharacterized protein</fullName>
    </submittedName>
</protein>
<comment type="caution">
    <text evidence="1">The sequence shown here is derived from an EMBL/GenBank/DDBJ whole genome shotgun (WGS) entry which is preliminary data.</text>
</comment>
<sequence>MANININSHLKDITLDEQGRVVITNDVIAQQLEKVGEMIKAGHFATEGDDTNNGACIPIKINVGCPKGDVIKIREEVIFNRL</sequence>
<accession>A0ABU3R9E4</accession>
<proteinExistence type="predicted"/>
<dbReference type="EMBL" id="JAWCUD010000002">
    <property type="protein sequence ID" value="MDU0200886.1"/>
    <property type="molecule type" value="Genomic_DNA"/>
</dbReference>
<gene>
    <name evidence="1" type="ORF">RQP52_07275</name>
</gene>
<dbReference type="RefSeq" id="WP_315950506.1">
    <property type="nucleotide sequence ID" value="NZ_JAWCUD010000002.1"/>
</dbReference>
<evidence type="ECO:0000313" key="1">
    <source>
        <dbReference type="EMBL" id="MDU0200886.1"/>
    </source>
</evidence>
<reference evidence="1 2" key="1">
    <citation type="submission" date="2023-10" db="EMBL/GenBank/DDBJ databases">
        <title>Paenibacillus strain PFR10 Genome sequencing and assembly.</title>
        <authorList>
            <person name="Kim I."/>
        </authorList>
    </citation>
    <scope>NUCLEOTIDE SEQUENCE [LARGE SCALE GENOMIC DNA]</scope>
    <source>
        <strain evidence="1 2">PFR10</strain>
    </source>
</reference>
<organism evidence="1 2">
    <name type="scientific">Paenibacillus violae</name>
    <dbReference type="NCBI Taxonomy" id="3077234"/>
    <lineage>
        <taxon>Bacteria</taxon>
        <taxon>Bacillati</taxon>
        <taxon>Bacillota</taxon>
        <taxon>Bacilli</taxon>
        <taxon>Bacillales</taxon>
        <taxon>Paenibacillaceae</taxon>
        <taxon>Paenibacillus</taxon>
    </lineage>
</organism>
<keyword evidence="2" id="KW-1185">Reference proteome</keyword>
<name>A0ABU3R9E4_9BACL</name>